<keyword evidence="3" id="KW-1185">Reference proteome</keyword>
<dbReference type="Gene3D" id="3.40.710.10">
    <property type="entry name" value="DD-peptidase/beta-lactamase superfamily"/>
    <property type="match status" value="1"/>
</dbReference>
<dbReference type="AlphaFoldDB" id="A0A1H8YJ95"/>
<dbReference type="InterPro" id="IPR050789">
    <property type="entry name" value="Diverse_Enzym_Activities"/>
</dbReference>
<reference evidence="2 3" key="1">
    <citation type="submission" date="2016-10" db="EMBL/GenBank/DDBJ databases">
        <authorList>
            <person name="de Groot N.N."/>
        </authorList>
    </citation>
    <scope>NUCLEOTIDE SEQUENCE [LARGE SCALE GENOMIC DNA]</scope>
    <source>
        <strain evidence="2 3">DSM 44993</strain>
    </source>
</reference>
<dbReference type="Proteomes" id="UP000198582">
    <property type="component" value="Unassembled WGS sequence"/>
</dbReference>
<dbReference type="PANTHER" id="PTHR43283">
    <property type="entry name" value="BETA-LACTAMASE-RELATED"/>
    <property type="match status" value="1"/>
</dbReference>
<proteinExistence type="predicted"/>
<protein>
    <submittedName>
        <fullName evidence="2">CubicO group peptidase, beta-lactamase class C family</fullName>
    </submittedName>
</protein>
<evidence type="ECO:0000259" key="1">
    <source>
        <dbReference type="Pfam" id="PF00144"/>
    </source>
</evidence>
<dbReference type="EMBL" id="FOEF01000019">
    <property type="protein sequence ID" value="SEP52217.1"/>
    <property type="molecule type" value="Genomic_DNA"/>
</dbReference>
<dbReference type="InterPro" id="IPR001466">
    <property type="entry name" value="Beta-lactam-related"/>
</dbReference>
<dbReference type="Pfam" id="PF00144">
    <property type="entry name" value="Beta-lactamase"/>
    <property type="match status" value="1"/>
</dbReference>
<feature type="domain" description="Beta-lactamase-related" evidence="1">
    <location>
        <begin position="10"/>
        <end position="316"/>
    </location>
</feature>
<organism evidence="2 3">
    <name type="scientific">Amycolatopsis saalfeldensis</name>
    <dbReference type="NCBI Taxonomy" id="394193"/>
    <lineage>
        <taxon>Bacteria</taxon>
        <taxon>Bacillati</taxon>
        <taxon>Actinomycetota</taxon>
        <taxon>Actinomycetes</taxon>
        <taxon>Pseudonocardiales</taxon>
        <taxon>Pseudonocardiaceae</taxon>
        <taxon>Amycolatopsis</taxon>
    </lineage>
</organism>
<name>A0A1H8YJ95_9PSEU</name>
<dbReference type="InterPro" id="IPR012338">
    <property type="entry name" value="Beta-lactam/transpept-like"/>
</dbReference>
<dbReference type="SUPFAM" id="SSF56601">
    <property type="entry name" value="beta-lactamase/transpeptidase-like"/>
    <property type="match status" value="1"/>
</dbReference>
<dbReference type="OrthoDB" id="9809635at2"/>
<evidence type="ECO:0000313" key="3">
    <source>
        <dbReference type="Proteomes" id="UP000198582"/>
    </source>
</evidence>
<dbReference type="RefSeq" id="WP_091625131.1">
    <property type="nucleotide sequence ID" value="NZ_FOEF01000019.1"/>
</dbReference>
<sequence length="328" mass="34962">MDLGEEIDRLAGETRFSGVVLASRGEETVLSSAHGMAHRGYAVPNTVDTRFAIASGTKGFTALVIVSLIVEGLLSLGTRVRTLLGADLPLIDDGVTVEHLLAHRSGIGDYYDEDAEPPPRPQELSGPEGYLRALGGFPQQFPPGARFAYNNGGYAVLAIVAARAANEPFERLVRERVCAPAGMADTAFLRSDELPGRTAIGYLESGRANVFSLPVVGFGDGGSYSTAPDLRAFWTALAAGRIVPREWVARMTAVHSASTGTRQEYRYGLGFWLPARGDAVLLEGYDHGVSFRSTYRPSSGLTCTVLSNTAEGAWPMAALLEQEPPGDS</sequence>
<evidence type="ECO:0000313" key="2">
    <source>
        <dbReference type="EMBL" id="SEP52217.1"/>
    </source>
</evidence>
<dbReference type="STRING" id="394193.SAMN04489732_11999"/>
<accession>A0A1H8YJ95</accession>
<gene>
    <name evidence="2" type="ORF">SAMN04489732_11999</name>
</gene>